<dbReference type="InterPro" id="IPR045206">
    <property type="entry name" value="Maestro_heat-like_prot"/>
</dbReference>
<comment type="caution">
    <text evidence="2">The sequence shown here is derived from an EMBL/GenBank/DDBJ whole genome shotgun (WGS) entry which is preliminary data.</text>
</comment>
<dbReference type="Proteomes" id="UP000237246">
    <property type="component" value="Unassembled WGS sequence"/>
</dbReference>
<evidence type="ECO:0000259" key="1">
    <source>
        <dbReference type="Pfam" id="PF21047"/>
    </source>
</evidence>
<dbReference type="EMBL" id="PPHD01097629">
    <property type="protein sequence ID" value="POI19633.1"/>
    <property type="molecule type" value="Genomic_DNA"/>
</dbReference>
<protein>
    <recommendedName>
        <fullName evidence="1">Maestro-like HEAT-repeats domain-containing protein</fullName>
    </recommendedName>
</protein>
<dbReference type="InterPro" id="IPR016024">
    <property type="entry name" value="ARM-type_fold"/>
</dbReference>
<dbReference type="PANTHER" id="PTHR23120">
    <property type="entry name" value="MAESTRO-RELATED HEAT DOMAIN-CONTAINING"/>
    <property type="match status" value="1"/>
</dbReference>
<feature type="non-terminal residue" evidence="2">
    <location>
        <position position="1"/>
    </location>
</feature>
<name>A0A2P4S6C4_BAMTH</name>
<feature type="domain" description="Maestro-like HEAT-repeats" evidence="1">
    <location>
        <begin position="21"/>
        <end position="203"/>
    </location>
</feature>
<reference evidence="2 3" key="1">
    <citation type="submission" date="2018-01" db="EMBL/GenBank/DDBJ databases">
        <title>Comparison of the Chinese Bamboo Partridge and Red Junglefowl genome sequences highlights the importance of demography in genome evolution.</title>
        <authorList>
            <person name="Tiley G.P."/>
            <person name="Kimball R.T."/>
            <person name="Braun E.L."/>
            <person name="Burleigh J.G."/>
        </authorList>
    </citation>
    <scope>NUCLEOTIDE SEQUENCE [LARGE SCALE GENOMIC DNA]</scope>
    <source>
        <strain evidence="2">RTK389</strain>
        <tissue evidence="2">Blood</tissue>
    </source>
</reference>
<accession>A0A2P4S6C4</accession>
<proteinExistence type="predicted"/>
<dbReference type="AlphaFoldDB" id="A0A2P4S6C4"/>
<dbReference type="Pfam" id="PF21047">
    <property type="entry name" value="HEAT_Maestro"/>
    <property type="match status" value="1"/>
</dbReference>
<gene>
    <name evidence="2" type="ORF">CIB84_016623</name>
</gene>
<keyword evidence="3" id="KW-1185">Reference proteome</keyword>
<organism evidence="2 3">
    <name type="scientific">Bambusicola thoracicus</name>
    <name type="common">Chinese bamboo-partridge</name>
    <name type="synonym">Perdix thoracica</name>
    <dbReference type="NCBI Taxonomy" id="9083"/>
    <lineage>
        <taxon>Eukaryota</taxon>
        <taxon>Metazoa</taxon>
        <taxon>Chordata</taxon>
        <taxon>Craniata</taxon>
        <taxon>Vertebrata</taxon>
        <taxon>Euteleostomi</taxon>
        <taxon>Archelosauria</taxon>
        <taxon>Archosauria</taxon>
        <taxon>Dinosauria</taxon>
        <taxon>Saurischia</taxon>
        <taxon>Theropoda</taxon>
        <taxon>Coelurosauria</taxon>
        <taxon>Aves</taxon>
        <taxon>Neognathae</taxon>
        <taxon>Galloanserae</taxon>
        <taxon>Galliformes</taxon>
        <taxon>Phasianidae</taxon>
        <taxon>Perdicinae</taxon>
        <taxon>Bambusicola</taxon>
    </lineage>
</organism>
<dbReference type="SUPFAM" id="SSF48371">
    <property type="entry name" value="ARM repeat"/>
    <property type="match status" value="1"/>
</dbReference>
<dbReference type="InterPro" id="IPR048465">
    <property type="entry name" value="Maestro-like_HEAT"/>
</dbReference>
<evidence type="ECO:0000313" key="2">
    <source>
        <dbReference type="EMBL" id="POI19633.1"/>
    </source>
</evidence>
<dbReference type="GO" id="GO:0005737">
    <property type="term" value="C:cytoplasm"/>
    <property type="evidence" value="ECO:0007669"/>
    <property type="project" value="TreeGrafter"/>
</dbReference>
<dbReference type="PANTHER" id="PTHR23120:SF44">
    <property type="entry name" value="MAESTRO HEAT-LIKE REPEAT-CONTAINING PROTEIN FAMILY MEMBER 1"/>
    <property type="match status" value="1"/>
</dbReference>
<dbReference type="OrthoDB" id="9120731at2759"/>
<sequence>LSCACCATHPVGKAQAGEARESWGCLQLLSCLSSLQRGDACKHFGSLVGLLVPLLCDPMPTSRQLAATCLNSLLRLQAKATNRVIQAGDIGSLCEGLNDCSTVRQLQTASKIVRVSGPKRDGGISLHFMMVIKDTFQKATGMCVRAAGKWMITFLQMYGKDIRREFDLSVITYMLRSCMSSLQHSTFVPFLCQAVAILTPVTQTSQWTASSTGFEPTNSEMWRRIREFSFQWGSREKKEKKGEK</sequence>
<evidence type="ECO:0000313" key="3">
    <source>
        <dbReference type="Proteomes" id="UP000237246"/>
    </source>
</evidence>